<evidence type="ECO:0000313" key="3">
    <source>
        <dbReference type="EMBL" id="KNC49726.1"/>
    </source>
</evidence>
<name>A0A0L0DCB3_THETB</name>
<keyword evidence="4" id="KW-1185">Reference proteome</keyword>
<dbReference type="InterPro" id="IPR000014">
    <property type="entry name" value="PAS"/>
</dbReference>
<feature type="compositionally biased region" description="Gly residues" evidence="1">
    <location>
        <begin position="169"/>
        <end position="178"/>
    </location>
</feature>
<feature type="compositionally biased region" description="Basic residues" evidence="1">
    <location>
        <begin position="398"/>
        <end position="412"/>
    </location>
</feature>
<feature type="region of interest" description="Disordered" evidence="1">
    <location>
        <begin position="230"/>
        <end position="362"/>
    </location>
</feature>
<dbReference type="Proteomes" id="UP000054408">
    <property type="component" value="Unassembled WGS sequence"/>
</dbReference>
<dbReference type="AlphaFoldDB" id="A0A0L0DCB3"/>
<evidence type="ECO:0000256" key="1">
    <source>
        <dbReference type="SAM" id="MobiDB-lite"/>
    </source>
</evidence>
<dbReference type="SMART" id="SM00091">
    <property type="entry name" value="PAS"/>
    <property type="match status" value="2"/>
</dbReference>
<dbReference type="InterPro" id="IPR035965">
    <property type="entry name" value="PAS-like_dom_sf"/>
</dbReference>
<evidence type="ECO:0000259" key="2">
    <source>
        <dbReference type="SMART" id="SM00091"/>
    </source>
</evidence>
<sequence>MFCATTRDAFLRIPLFSLSPLAQTAGTSAVLAQSHIAEAIAAPGHVTRFEWEFTRLDSGTLVTEVALTAMPEKVKGRTLLQVSITDVSSTGTMQDRNSKLAVLLATMSDGVIMVGDDGMIMDLNPSALMMLNLYNINDVINTPFLSLLDMRATRAFNDRKVSVNTSGGATTGGGGGGELLRSPPSGKSLNLSAASMVSHDVSEAQEEVEEVTPCSDLRSAASISEQLETVELNERSSSSSPSPSSSLVVDSDNTDTSSPSTVVRSHQRSASQRRPLRRKMSNTSNTSRRKDSLGADPRLDDKRQRVKPLKLNASASAAREPVSVSPRAVSGRRSSSRKGRRTPSRTLGPRPATGVAQTERSDACARSYGSLLAAIEKSGSAQSLISPSSAQPSPRSLTHTKRGPFSSNRRKASLSPALAASMTSLAAGATSPSGVLSDGSVAGGGEMRPGDDVVSLGFSARSGVPSEASFDSTMSGAMSPAKSPRSPADALREGEGRRFLKVFRSVMGQTVTPIKVEMSMSEVHLSTSQHKRVFTVVFRDLRFEEQLANQEDMYRWLTAHLAEQPPGIVVFDVITHSIGEFNSSASVLLRLSPKRALERTIIELFADDDGQTLVQSILASNGEDVHCDLLAIAEDESLVPVNVDVKHVVLDAGHIAIAYLTPRQVGKRSSRKR</sequence>
<dbReference type="Gene3D" id="3.30.450.20">
    <property type="entry name" value="PAS domain"/>
    <property type="match status" value="1"/>
</dbReference>
<feature type="region of interest" description="Disordered" evidence="1">
    <location>
        <begin position="162"/>
        <end position="216"/>
    </location>
</feature>
<feature type="compositionally biased region" description="Basic residues" evidence="1">
    <location>
        <begin position="334"/>
        <end position="343"/>
    </location>
</feature>
<feature type="region of interest" description="Disordered" evidence="1">
    <location>
        <begin position="381"/>
        <end position="491"/>
    </location>
</feature>
<feature type="compositionally biased region" description="Basic and acidic residues" evidence="1">
    <location>
        <begin position="288"/>
        <end position="303"/>
    </location>
</feature>
<dbReference type="Pfam" id="PF13426">
    <property type="entry name" value="PAS_9"/>
    <property type="match status" value="1"/>
</dbReference>
<dbReference type="EMBL" id="GL349457">
    <property type="protein sequence ID" value="KNC49726.1"/>
    <property type="molecule type" value="Genomic_DNA"/>
</dbReference>
<reference evidence="3 4" key="1">
    <citation type="submission" date="2010-05" db="EMBL/GenBank/DDBJ databases">
        <title>The Genome Sequence of Thecamonas trahens ATCC 50062.</title>
        <authorList>
            <consortium name="The Broad Institute Genome Sequencing Platform"/>
            <person name="Russ C."/>
            <person name="Cuomo C."/>
            <person name="Shea T."/>
            <person name="Young S.K."/>
            <person name="Zeng Q."/>
            <person name="Koehrsen M."/>
            <person name="Haas B."/>
            <person name="Borodovsky M."/>
            <person name="Guigo R."/>
            <person name="Alvarado L."/>
            <person name="Berlin A."/>
            <person name="Bochicchio J."/>
            <person name="Borenstein D."/>
            <person name="Chapman S."/>
            <person name="Chen Z."/>
            <person name="Freedman E."/>
            <person name="Gellesch M."/>
            <person name="Goldberg J."/>
            <person name="Griggs A."/>
            <person name="Gujja S."/>
            <person name="Heilman E."/>
            <person name="Heiman D."/>
            <person name="Hepburn T."/>
            <person name="Howarth C."/>
            <person name="Jen D."/>
            <person name="Larson L."/>
            <person name="Mehta T."/>
            <person name="Park D."/>
            <person name="Pearson M."/>
            <person name="Roberts A."/>
            <person name="Saif S."/>
            <person name="Shenoy N."/>
            <person name="Sisk P."/>
            <person name="Stolte C."/>
            <person name="Sykes S."/>
            <person name="Thomson T."/>
            <person name="Walk T."/>
            <person name="White J."/>
            <person name="Yandava C."/>
            <person name="Burger G."/>
            <person name="Gray M.W."/>
            <person name="Holland P.W.H."/>
            <person name="King N."/>
            <person name="Lang F.B.F."/>
            <person name="Roger A.J."/>
            <person name="Ruiz-Trillo I."/>
            <person name="Lander E."/>
            <person name="Nusbaum C."/>
        </authorList>
    </citation>
    <scope>NUCLEOTIDE SEQUENCE [LARGE SCALE GENOMIC DNA]</scope>
    <source>
        <strain evidence="3 4">ATCC 50062</strain>
    </source>
</reference>
<feature type="compositionally biased region" description="Low complexity" evidence="1">
    <location>
        <begin position="236"/>
        <end position="263"/>
    </location>
</feature>
<feature type="domain" description="PAS" evidence="2">
    <location>
        <begin position="98"/>
        <end position="165"/>
    </location>
</feature>
<feature type="compositionally biased region" description="Low complexity" evidence="1">
    <location>
        <begin position="323"/>
        <end position="333"/>
    </location>
</feature>
<feature type="domain" description="PAS" evidence="2">
    <location>
        <begin position="555"/>
        <end position="622"/>
    </location>
</feature>
<gene>
    <name evidence="3" type="ORF">AMSG_11930</name>
</gene>
<accession>A0A0L0DCB3</accession>
<dbReference type="RefSeq" id="XP_013757610.1">
    <property type="nucleotide sequence ID" value="XM_013902156.1"/>
</dbReference>
<dbReference type="GeneID" id="25569845"/>
<organism evidence="3 4">
    <name type="scientific">Thecamonas trahens ATCC 50062</name>
    <dbReference type="NCBI Taxonomy" id="461836"/>
    <lineage>
        <taxon>Eukaryota</taxon>
        <taxon>Apusozoa</taxon>
        <taxon>Apusomonadida</taxon>
        <taxon>Apusomonadidae</taxon>
        <taxon>Thecamonas</taxon>
    </lineage>
</organism>
<proteinExistence type="predicted"/>
<evidence type="ECO:0000313" key="4">
    <source>
        <dbReference type="Proteomes" id="UP000054408"/>
    </source>
</evidence>
<protein>
    <recommendedName>
        <fullName evidence="2">PAS domain-containing protein</fullName>
    </recommendedName>
</protein>
<dbReference type="SUPFAM" id="SSF55785">
    <property type="entry name" value="PYP-like sensor domain (PAS domain)"/>
    <property type="match status" value="1"/>
</dbReference>
<feature type="compositionally biased region" description="Polar residues" evidence="1">
    <location>
        <begin position="381"/>
        <end position="397"/>
    </location>
</feature>
<feature type="compositionally biased region" description="Polar residues" evidence="1">
    <location>
        <begin position="185"/>
        <end position="195"/>
    </location>
</feature>